<dbReference type="EMBL" id="AP023081">
    <property type="protein sequence ID" value="BCD88070.1"/>
    <property type="molecule type" value="Genomic_DNA"/>
</dbReference>
<evidence type="ECO:0000313" key="2">
    <source>
        <dbReference type="Proteomes" id="UP001064896"/>
    </source>
</evidence>
<accession>A0ABM7LFC9</accession>
<organism evidence="1 2">
    <name type="scientific">Pseudomonas solani</name>
    <dbReference type="NCBI Taxonomy" id="2731552"/>
    <lineage>
        <taxon>Bacteria</taxon>
        <taxon>Pseudomonadati</taxon>
        <taxon>Pseudomonadota</taxon>
        <taxon>Gammaproteobacteria</taxon>
        <taxon>Pseudomonadales</taxon>
        <taxon>Pseudomonadaceae</taxon>
        <taxon>Pseudomonas</taxon>
    </lineage>
</organism>
<keyword evidence="2" id="KW-1185">Reference proteome</keyword>
<gene>
    <name evidence="1" type="ORF">PSm6_44770</name>
</gene>
<reference evidence="1" key="1">
    <citation type="submission" date="2020-05" db="EMBL/GenBank/DDBJ databases">
        <title>Complete genome sequence of Pseudomonas sp. Sm006.</title>
        <authorList>
            <person name="Takeuchi K."/>
            <person name="Someya N."/>
        </authorList>
    </citation>
    <scope>NUCLEOTIDE SEQUENCE</scope>
    <source>
        <strain evidence="1">Sm006</strain>
    </source>
</reference>
<protein>
    <submittedName>
        <fullName evidence="1">Uncharacterized protein</fullName>
    </submittedName>
</protein>
<sequence>MSVGFRIYSPDGKLRMDWTSNVTQVMGSFDTGFSAGSLAVQWPAGRIPFWVQIPKLSTHPKGTRLAAIDLTEAGITWEFGAFIPEGGTGDSTVWYGYF</sequence>
<proteinExistence type="predicted"/>
<evidence type="ECO:0000313" key="1">
    <source>
        <dbReference type="EMBL" id="BCD88070.1"/>
    </source>
</evidence>
<dbReference type="RefSeq" id="WP_265168261.1">
    <property type="nucleotide sequence ID" value="NZ_AP023081.1"/>
</dbReference>
<dbReference type="Proteomes" id="UP001064896">
    <property type="component" value="Chromosome"/>
</dbReference>
<name>A0ABM7LFC9_9PSED</name>